<gene>
    <name evidence="1" type="ORF">SAMN02745114_00697</name>
</gene>
<evidence type="ECO:0000313" key="1">
    <source>
        <dbReference type="EMBL" id="SJZ48237.1"/>
    </source>
</evidence>
<protein>
    <submittedName>
        <fullName evidence="1">Uncharacterized protein</fullName>
    </submittedName>
</protein>
<reference evidence="1 2" key="1">
    <citation type="submission" date="2017-02" db="EMBL/GenBank/DDBJ databases">
        <authorList>
            <person name="Peterson S.W."/>
        </authorList>
    </citation>
    <scope>NUCLEOTIDE SEQUENCE [LARGE SCALE GENOMIC DNA]</scope>
    <source>
        <strain evidence="1 2">ATCC 51222</strain>
    </source>
</reference>
<accession>A0A1T4L125</accession>
<organism evidence="1 2">
    <name type="scientific">Eubacterium coprostanoligenes</name>
    <dbReference type="NCBI Taxonomy" id="290054"/>
    <lineage>
        <taxon>Bacteria</taxon>
        <taxon>Bacillati</taxon>
        <taxon>Bacillota</taxon>
        <taxon>Clostridia</taxon>
        <taxon>Eubacteriales</taxon>
        <taxon>Eubacteriaceae</taxon>
        <taxon>Eubacterium</taxon>
    </lineage>
</organism>
<dbReference type="Proteomes" id="UP000190657">
    <property type="component" value="Unassembled WGS sequence"/>
</dbReference>
<dbReference type="AlphaFoldDB" id="A0A1T4L125"/>
<name>A0A1T4L125_9FIRM</name>
<keyword evidence="2" id="KW-1185">Reference proteome</keyword>
<dbReference type="STRING" id="290054.SAMN02745114_00697"/>
<dbReference type="EMBL" id="FUWW01000006">
    <property type="protein sequence ID" value="SJZ48237.1"/>
    <property type="molecule type" value="Genomic_DNA"/>
</dbReference>
<sequence>MKKFESPQINVVKFMNDDVITTSSGYGNITDSNFDDLFAPHSAAPVDDEVEF</sequence>
<dbReference type="RefSeq" id="WP_159443388.1">
    <property type="nucleotide sequence ID" value="NZ_FUWW01000006.1"/>
</dbReference>
<evidence type="ECO:0000313" key="2">
    <source>
        <dbReference type="Proteomes" id="UP000190657"/>
    </source>
</evidence>
<proteinExistence type="predicted"/>